<dbReference type="RefSeq" id="WP_126530478.1">
    <property type="nucleotide sequence ID" value="NZ_LR134493.1"/>
</dbReference>
<evidence type="ECO:0000313" key="2">
    <source>
        <dbReference type="Proteomes" id="UP000281904"/>
    </source>
</evidence>
<evidence type="ECO:0008006" key="3">
    <source>
        <dbReference type="Google" id="ProtNLM"/>
    </source>
</evidence>
<evidence type="ECO:0000313" key="1">
    <source>
        <dbReference type="EMBL" id="VEI61611.1"/>
    </source>
</evidence>
<sequence length="207" mass="22942">MSDNVKYYDYFKVEGPAVKALIKSFEAIGNQRKDIINKLRDEFGAIGHTTSAGFGDKGSRVQNLAWDAEYEFPCQVTIKRNDYVDGKCITIARGKGNTKDGREFNKKLDAAITKANKALSDLPPWQKFIIDHYGIMRTGFGPGTSRGIPMLSTYGGSCPGRDDCLLFAVPNTKDREGEARHGDVVIPGDFQKLTYGQFYDLAHSEGK</sequence>
<protein>
    <recommendedName>
        <fullName evidence="3">Eac protein</fullName>
    </recommendedName>
</protein>
<accession>A0A448S1V1</accession>
<dbReference type="EMBL" id="LR134493">
    <property type="protein sequence ID" value="VEI61611.1"/>
    <property type="molecule type" value="Genomic_DNA"/>
</dbReference>
<name>A0A448S1V1_SERRU</name>
<dbReference type="AlphaFoldDB" id="A0A448S1V1"/>
<dbReference type="Proteomes" id="UP000281904">
    <property type="component" value="Chromosome"/>
</dbReference>
<proteinExistence type="predicted"/>
<reference evidence="1 2" key="1">
    <citation type="submission" date="2018-12" db="EMBL/GenBank/DDBJ databases">
        <authorList>
            <consortium name="Pathogen Informatics"/>
        </authorList>
    </citation>
    <scope>NUCLEOTIDE SEQUENCE [LARGE SCALE GENOMIC DNA]</scope>
    <source>
        <strain evidence="1 2">NCTC10036</strain>
    </source>
</reference>
<organism evidence="1 2">
    <name type="scientific">Serratia rubidaea</name>
    <name type="common">Serratia marinorubra</name>
    <dbReference type="NCBI Taxonomy" id="61652"/>
    <lineage>
        <taxon>Bacteria</taxon>
        <taxon>Pseudomonadati</taxon>
        <taxon>Pseudomonadota</taxon>
        <taxon>Gammaproteobacteria</taxon>
        <taxon>Enterobacterales</taxon>
        <taxon>Yersiniaceae</taxon>
        <taxon>Serratia</taxon>
    </lineage>
</organism>
<gene>
    <name evidence="1" type="ORF">NCTC10036_00596</name>
</gene>